<feature type="transmembrane region" description="Helical" evidence="1">
    <location>
        <begin position="185"/>
        <end position="207"/>
    </location>
</feature>
<reference evidence="2 3" key="1">
    <citation type="journal article" date="2017" name="BMC Microbiol.">
        <title>Comparative genomics of Enterococcus spp. isolated from bovine feces.</title>
        <authorList>
            <person name="Beukers A.G."/>
            <person name="Zaheer R."/>
            <person name="Goji N."/>
            <person name="Amoako K.K."/>
            <person name="Chaves A.V."/>
            <person name="Ward M.P."/>
            <person name="McAllister T.A."/>
        </authorList>
    </citation>
    <scope>NUCLEOTIDE SEQUENCE [LARGE SCALE GENOMIC DNA]</scope>
    <source>
        <strain evidence="2 3">F1129D 143</strain>
    </source>
</reference>
<dbReference type="OrthoDB" id="2174946at2"/>
<evidence type="ECO:0000313" key="2">
    <source>
        <dbReference type="EMBL" id="OQO70275.1"/>
    </source>
</evidence>
<name>A0A1V8YWP6_9ENTE</name>
<proteinExistence type="predicted"/>
<dbReference type="EMBL" id="MJEA01000006">
    <property type="protein sequence ID" value="OQO70275.1"/>
    <property type="molecule type" value="Genomic_DNA"/>
</dbReference>
<accession>A0A1V8YWP6</accession>
<keyword evidence="1" id="KW-0472">Membrane</keyword>
<dbReference type="Proteomes" id="UP000192477">
    <property type="component" value="Unassembled WGS sequence"/>
</dbReference>
<keyword evidence="1" id="KW-1133">Transmembrane helix</keyword>
<dbReference type="AlphaFoldDB" id="A0A1V8YWP6"/>
<organism evidence="2 3">
    <name type="scientific">Enterococcus villorum</name>
    <dbReference type="NCBI Taxonomy" id="112904"/>
    <lineage>
        <taxon>Bacteria</taxon>
        <taxon>Bacillati</taxon>
        <taxon>Bacillota</taxon>
        <taxon>Bacilli</taxon>
        <taxon>Lactobacillales</taxon>
        <taxon>Enterococcaceae</taxon>
        <taxon>Enterococcus</taxon>
    </lineage>
</organism>
<evidence type="ECO:0000256" key="1">
    <source>
        <dbReference type="SAM" id="Phobius"/>
    </source>
</evidence>
<protein>
    <recommendedName>
        <fullName evidence="4">YcxB-like protein domain-containing protein</fullName>
    </recommendedName>
</protein>
<dbReference type="RefSeq" id="WP_081183725.1">
    <property type="nucleotide sequence ID" value="NZ_MJEA01000006.1"/>
</dbReference>
<comment type="caution">
    <text evidence="2">The sequence shown here is derived from an EMBL/GenBank/DDBJ whole genome shotgun (WGS) entry which is preliminary data.</text>
</comment>
<feature type="transmembrane region" description="Helical" evidence="1">
    <location>
        <begin position="23"/>
        <end position="42"/>
    </location>
</feature>
<feature type="transmembrane region" description="Helical" evidence="1">
    <location>
        <begin position="48"/>
        <end position="67"/>
    </location>
</feature>
<evidence type="ECO:0000313" key="3">
    <source>
        <dbReference type="Proteomes" id="UP000192477"/>
    </source>
</evidence>
<dbReference type="STRING" id="112904.BH747_07550"/>
<evidence type="ECO:0008006" key="4">
    <source>
        <dbReference type="Google" id="ProtNLM"/>
    </source>
</evidence>
<sequence length="214" mass="26060">MNIVENDFAYYERSIKRMYQKYYWKRILVSLIVLVIIMAYSSVFRERLLFNLLLMVLIVGLSIYLYLEKQKFPEIYQRYLNENRPEAKIVKIQEDEYSYSVIGDKNIRINKKGVRNFPSNNKKYTMMVGFSKSFFSLEPLQIIYYDMLELTYEEKFRLKRNGYHSMPRFLRRFTLSNLKTSVGNIWHFIAGNIFVLIILFRVLRYLWSFIQLLF</sequence>
<keyword evidence="1" id="KW-0812">Transmembrane</keyword>
<gene>
    <name evidence="2" type="ORF">BH747_07550</name>
</gene>